<dbReference type="OrthoDB" id="9809908at2"/>
<dbReference type="PANTHER" id="PTHR34220:SF7">
    <property type="entry name" value="SENSOR HISTIDINE KINASE YPDA"/>
    <property type="match status" value="1"/>
</dbReference>
<sequence>MSDKNKTTFFNTTVKEILAIFLFYFFFAWLYRIVLWYNGMWYEEEGIWGWTNLRGFWFASGQQYAFLLLASVLIWFFGYYLFRNKSRKWQILTVLLLLPIVTYFVREIRYMIVEAMGMNHLEGSGAIWDWYIPLLFLFIQFGCFFAYRYFRENERKIKLEGELRQAALKSELAAIKAQLNPHFLYNVFNTINASLPPENEKTRQMIAQLSDLFRYQLQASQTELVPLREELEFVKKYLDLEKARFDERLQIDINVPENLLDEMVPPMLLQPLVENSVKHGLASLINGGTISINIKKTEGKLKFEISDTGIGIREKTAAFEKGIGLNNTRLRLQKMYNSQMELLDNKPQGLKILFSI</sequence>
<evidence type="ECO:0000313" key="4">
    <source>
        <dbReference type="EMBL" id="TLF45576.1"/>
    </source>
</evidence>
<dbReference type="GO" id="GO:0000155">
    <property type="term" value="F:phosphorelay sensor kinase activity"/>
    <property type="evidence" value="ECO:0007669"/>
    <property type="project" value="InterPro"/>
</dbReference>
<dbReference type="InterPro" id="IPR036890">
    <property type="entry name" value="HATPase_C_sf"/>
</dbReference>
<dbReference type="GO" id="GO:0016020">
    <property type="term" value="C:membrane"/>
    <property type="evidence" value="ECO:0007669"/>
    <property type="project" value="InterPro"/>
</dbReference>
<reference evidence="4 5" key="1">
    <citation type="journal article" date="2017" name="Int. J. Syst. Evol. Microbiol.">
        <title>Maripseudobacter aurantiacus gen. nov., sp. nov., a novel member of the family Flavobacteriaceae isolated from a sedimentation basin.</title>
        <authorList>
            <person name="Chen C."/>
            <person name="Su Y."/>
            <person name="Tao T."/>
            <person name="Fu G."/>
            <person name="Zhang C."/>
            <person name="Sun C."/>
            <person name="Zhang X."/>
            <person name="Wu M."/>
        </authorList>
    </citation>
    <scope>NUCLEOTIDE SEQUENCE [LARGE SCALE GENOMIC DNA]</scope>
    <source>
        <strain evidence="5">CDA4</strain>
    </source>
</reference>
<dbReference type="Gene3D" id="3.30.565.10">
    <property type="entry name" value="Histidine kinase-like ATPase, C-terminal domain"/>
    <property type="match status" value="1"/>
</dbReference>
<keyword evidence="4" id="KW-0418">Kinase</keyword>
<dbReference type="Pfam" id="PF02518">
    <property type="entry name" value="HATPase_c"/>
    <property type="match status" value="1"/>
</dbReference>
<dbReference type="Proteomes" id="UP000308382">
    <property type="component" value="Unassembled WGS sequence"/>
</dbReference>
<dbReference type="SUPFAM" id="SSF55874">
    <property type="entry name" value="ATPase domain of HSP90 chaperone/DNA topoisomerase II/histidine kinase"/>
    <property type="match status" value="1"/>
</dbReference>
<feature type="domain" description="Histidine kinase/HSP90-like ATPase" evidence="2">
    <location>
        <begin position="268"/>
        <end position="354"/>
    </location>
</feature>
<dbReference type="RefSeq" id="WP_138257424.1">
    <property type="nucleotide sequence ID" value="NZ_VBUK01000002.1"/>
</dbReference>
<dbReference type="InterPro" id="IPR010559">
    <property type="entry name" value="Sig_transdc_His_kin_internal"/>
</dbReference>
<keyword evidence="1" id="KW-0812">Transmembrane</keyword>
<dbReference type="PANTHER" id="PTHR34220">
    <property type="entry name" value="SENSOR HISTIDINE KINASE YPDA"/>
    <property type="match status" value="1"/>
</dbReference>
<evidence type="ECO:0000259" key="3">
    <source>
        <dbReference type="Pfam" id="PF06580"/>
    </source>
</evidence>
<feature type="transmembrane region" description="Helical" evidence="1">
    <location>
        <begin position="21"/>
        <end position="42"/>
    </location>
</feature>
<name>A0A5R8M7S6_9FLAO</name>
<proteinExistence type="predicted"/>
<feature type="transmembrane region" description="Helical" evidence="1">
    <location>
        <begin position="89"/>
        <end position="110"/>
    </location>
</feature>
<dbReference type="EMBL" id="VBUK01000002">
    <property type="protein sequence ID" value="TLF45576.1"/>
    <property type="molecule type" value="Genomic_DNA"/>
</dbReference>
<feature type="domain" description="Signal transduction histidine kinase internal region" evidence="3">
    <location>
        <begin position="171"/>
        <end position="249"/>
    </location>
</feature>
<dbReference type="Pfam" id="PF06580">
    <property type="entry name" value="His_kinase"/>
    <property type="match status" value="1"/>
</dbReference>
<keyword evidence="1" id="KW-1133">Transmembrane helix</keyword>
<feature type="transmembrane region" description="Helical" evidence="1">
    <location>
        <begin position="130"/>
        <end position="150"/>
    </location>
</feature>
<dbReference type="AlphaFoldDB" id="A0A5R8M7S6"/>
<evidence type="ECO:0000259" key="2">
    <source>
        <dbReference type="Pfam" id="PF02518"/>
    </source>
</evidence>
<keyword evidence="4" id="KW-0808">Transferase</keyword>
<gene>
    <name evidence="4" type="ORF">FEK29_05495</name>
</gene>
<protein>
    <submittedName>
        <fullName evidence="4">Sensor histidine kinase</fullName>
    </submittedName>
</protein>
<accession>A0A5R8M7S6</accession>
<dbReference type="InterPro" id="IPR003594">
    <property type="entry name" value="HATPase_dom"/>
</dbReference>
<keyword evidence="5" id="KW-1185">Reference proteome</keyword>
<keyword evidence="1" id="KW-0472">Membrane</keyword>
<evidence type="ECO:0000256" key="1">
    <source>
        <dbReference type="SAM" id="Phobius"/>
    </source>
</evidence>
<dbReference type="InterPro" id="IPR050640">
    <property type="entry name" value="Bact_2-comp_sensor_kinase"/>
</dbReference>
<evidence type="ECO:0000313" key="5">
    <source>
        <dbReference type="Proteomes" id="UP000308382"/>
    </source>
</evidence>
<feature type="transmembrane region" description="Helical" evidence="1">
    <location>
        <begin position="62"/>
        <end position="82"/>
    </location>
</feature>
<organism evidence="4 5">
    <name type="scientific">Maribacter aurantiacus</name>
    <dbReference type="NCBI Taxonomy" id="1882343"/>
    <lineage>
        <taxon>Bacteria</taxon>
        <taxon>Pseudomonadati</taxon>
        <taxon>Bacteroidota</taxon>
        <taxon>Flavobacteriia</taxon>
        <taxon>Flavobacteriales</taxon>
        <taxon>Flavobacteriaceae</taxon>
        <taxon>Maribacter</taxon>
    </lineage>
</organism>
<comment type="caution">
    <text evidence="4">The sequence shown here is derived from an EMBL/GenBank/DDBJ whole genome shotgun (WGS) entry which is preliminary data.</text>
</comment>